<evidence type="ECO:0008006" key="3">
    <source>
        <dbReference type="Google" id="ProtNLM"/>
    </source>
</evidence>
<dbReference type="Proteomes" id="UP000215693">
    <property type="component" value="Unassembled WGS sequence"/>
</dbReference>
<protein>
    <recommendedName>
        <fullName evidence="3">Transposase</fullName>
    </recommendedName>
</protein>
<name>A0A9X6RWW7_LACJH</name>
<evidence type="ECO:0000313" key="2">
    <source>
        <dbReference type="Proteomes" id="UP000215693"/>
    </source>
</evidence>
<accession>A0A9X6RWW7</accession>
<proteinExistence type="predicted"/>
<sequence>MKKIVLTMTKYIKRNIIKELVDHNTNKTRAALKLGISVRQVNRLIKSYPTKGKAAFVHRNTGRKTVNCFTTEINNKIIILHHTKYQ</sequence>
<dbReference type="RefSeq" id="WP_094497464.1">
    <property type="nucleotide sequence ID" value="NZ_NGOD01000011.1"/>
</dbReference>
<dbReference type="AlphaFoldDB" id="A0A9X6RWW7"/>
<dbReference type="EMBL" id="NGOH01000052">
    <property type="protein sequence ID" value="OYS12841.1"/>
    <property type="molecule type" value="Genomic_DNA"/>
</dbReference>
<reference evidence="1 2" key="1">
    <citation type="submission" date="2017-04" db="EMBL/GenBank/DDBJ databases">
        <authorList>
            <person name="Lin X.B."/>
            <person name="Stothard P."/>
            <person name="Tasseva G."/>
            <person name="Walter J."/>
        </authorList>
    </citation>
    <scope>NUCLEOTIDE SEQUENCE [LARGE SCALE GENOMIC DNA]</scope>
    <source>
        <strain evidence="1 2">117c</strain>
    </source>
</reference>
<evidence type="ECO:0000313" key="1">
    <source>
        <dbReference type="EMBL" id="OYS12841.1"/>
    </source>
</evidence>
<comment type="caution">
    <text evidence="1">The sequence shown here is derived from an EMBL/GenBank/DDBJ whole genome shotgun (WGS) entry which is preliminary data.</text>
</comment>
<reference evidence="1 2" key="2">
    <citation type="submission" date="2017-09" db="EMBL/GenBank/DDBJ databases">
        <title>Tripartite evolution among Lactobacillus johnsonii, Lactobacillus taiwanensis, Lactobacillus reuteri and their rodent host.</title>
        <authorList>
            <person name="Wang T."/>
            <person name="Knowles S."/>
            <person name="Cheng C."/>
        </authorList>
    </citation>
    <scope>NUCLEOTIDE SEQUENCE [LARGE SCALE GENOMIC DNA]</scope>
    <source>
        <strain evidence="1 2">117c</strain>
    </source>
</reference>
<dbReference type="GO" id="GO:0043565">
    <property type="term" value="F:sequence-specific DNA binding"/>
    <property type="evidence" value="ECO:0007669"/>
    <property type="project" value="InterPro"/>
</dbReference>
<dbReference type="Gene3D" id="1.10.10.60">
    <property type="entry name" value="Homeodomain-like"/>
    <property type="match status" value="1"/>
</dbReference>
<organism evidence="1 2">
    <name type="scientific">Lactobacillus johnsonii</name>
    <dbReference type="NCBI Taxonomy" id="33959"/>
    <lineage>
        <taxon>Bacteria</taxon>
        <taxon>Bacillati</taxon>
        <taxon>Bacillota</taxon>
        <taxon>Bacilli</taxon>
        <taxon>Lactobacillales</taxon>
        <taxon>Lactobacillaceae</taxon>
        <taxon>Lactobacillus</taxon>
    </lineage>
</organism>
<dbReference type="InterPro" id="IPR010921">
    <property type="entry name" value="Trp_repressor/repl_initiator"/>
</dbReference>
<dbReference type="SUPFAM" id="SSF48295">
    <property type="entry name" value="TrpR-like"/>
    <property type="match status" value="1"/>
</dbReference>
<gene>
    <name evidence="1" type="ORF">CBF50_05245</name>
</gene>